<evidence type="ECO:0000256" key="6">
    <source>
        <dbReference type="ARBA" id="ARBA00035000"/>
    </source>
</evidence>
<feature type="domain" description="Nrap protein" evidence="10">
    <location>
        <begin position="315"/>
        <end position="451"/>
    </location>
</feature>
<evidence type="ECO:0000256" key="7">
    <source>
        <dbReference type="RuleBase" id="RU364032"/>
    </source>
</evidence>
<feature type="region of interest" description="Disordered" evidence="8">
    <location>
        <begin position="1"/>
        <end position="51"/>
    </location>
</feature>
<dbReference type="Gene3D" id="1.10.1410.10">
    <property type="match status" value="1"/>
</dbReference>
<accession>A0ABM1A0I8</accession>
<proteinExistence type="inferred from homology"/>
<protein>
    <recommendedName>
        <fullName evidence="3 7">Nucleolar protein 6</fullName>
    </recommendedName>
</protein>
<feature type="compositionally biased region" description="Basic and acidic residues" evidence="8">
    <location>
        <begin position="41"/>
        <end position="51"/>
    </location>
</feature>
<dbReference type="InterPro" id="IPR035368">
    <property type="entry name" value="Nrap_D3"/>
</dbReference>
<dbReference type="RefSeq" id="XP_012938355.1">
    <property type="nucleotide sequence ID" value="XM_013082901.2"/>
</dbReference>
<dbReference type="InterPro" id="IPR035082">
    <property type="entry name" value="Nrap_D1"/>
</dbReference>
<comment type="subcellular location">
    <subcellularLocation>
        <location evidence="1 7">Nucleus</location>
        <location evidence="1 7">Nucleolus</location>
    </subcellularLocation>
</comment>
<dbReference type="PANTHER" id="PTHR17972:SF0">
    <property type="entry name" value="NUCLEOLAR PROTEIN 6"/>
    <property type="match status" value="1"/>
</dbReference>
<reference evidence="13" key="1">
    <citation type="submission" date="2025-08" db="UniProtKB">
        <authorList>
            <consortium name="RefSeq"/>
        </authorList>
    </citation>
    <scope>IDENTIFICATION</scope>
</reference>
<dbReference type="InterPro" id="IPR005554">
    <property type="entry name" value="NOL6/Upt22"/>
</dbReference>
<dbReference type="InterPro" id="IPR035367">
    <property type="entry name" value="Nrap_D2"/>
</dbReference>
<keyword evidence="12" id="KW-1185">Reference proteome</keyword>
<comment type="function">
    <text evidence="6">Part of the small subunit (SSU) processome, first precursor of the small eukaryotic ribosomal subunit. During the assembly of the SSU processome in the nucleolus, many ribosome biogenesis factors, an RNA chaperone and ribosomal proteins associate with the nascent pre-rRNA and work in concert to generate RNA folding, modifications, rearrangements and cleavage as well as targeted degradation of pre-ribosomal RNA by the RNA exosome.</text>
</comment>
<dbReference type="Pfam" id="PF03813">
    <property type="entry name" value="Nrap"/>
    <property type="match status" value="1"/>
</dbReference>
<keyword evidence="5 7" id="KW-0539">Nucleus</keyword>
<evidence type="ECO:0000259" key="10">
    <source>
        <dbReference type="Pfam" id="PF17403"/>
    </source>
</evidence>
<evidence type="ECO:0000256" key="2">
    <source>
        <dbReference type="ARBA" id="ARBA00006674"/>
    </source>
</evidence>
<feature type="non-terminal residue" evidence="13">
    <location>
        <position position="585"/>
    </location>
</feature>
<dbReference type="GeneID" id="106011845"/>
<organism evidence="12 13">
    <name type="scientific">Aplysia californica</name>
    <name type="common">California sea hare</name>
    <dbReference type="NCBI Taxonomy" id="6500"/>
    <lineage>
        <taxon>Eukaryota</taxon>
        <taxon>Metazoa</taxon>
        <taxon>Spiralia</taxon>
        <taxon>Lophotrochozoa</taxon>
        <taxon>Mollusca</taxon>
        <taxon>Gastropoda</taxon>
        <taxon>Heterobranchia</taxon>
        <taxon>Euthyneura</taxon>
        <taxon>Tectipleura</taxon>
        <taxon>Aplysiida</taxon>
        <taxon>Aplysioidea</taxon>
        <taxon>Aplysiidae</taxon>
        <taxon>Aplysia</taxon>
    </lineage>
</organism>
<dbReference type="PANTHER" id="PTHR17972">
    <property type="entry name" value="NUCLEOLAR RNA-ASSOCIATED PROTEIN"/>
    <property type="match status" value="1"/>
</dbReference>
<evidence type="ECO:0000259" key="9">
    <source>
        <dbReference type="Pfam" id="PF03813"/>
    </source>
</evidence>
<sequence length="585" mass="64993">MKRIHTEDDEDDPSRDSAASLDTSGVSSTQALPAKKKPRSKQKDSSHEFSSREIARLRHMGAVDHSSLFRLQVTELLKEVSVKGKLRQRLSAAVDALTKLLLALPAGTEHELSDRSWLQTLGVRLPLVETPAGGKGRFRFEPPSKVTAEGSFVLDTIVKPRTEVDLALHIPKSVFQPKDHLNQRCVRKQALYLAHVAAALRGHKDVQGLGFQYHRGNPLKPTLVVSVKGKDCKTVSVRVHARLDPDTFKLSRFDVNKNNIRPRWYLGQGQREEEDGAEATSLPPTPVYNMSVLHDLCAARHLECMRQSVGVSEGLRQGVMLLTVWLRQRQAHEGWGSFPEDLLCSVVALLVGRGQLNTSMTGYQVFRAVLQYLSQADWQTDPPSLCAEVEPSRLVAFTSRFPVVFVDGSGWLNLAYTLTAAALLKVRQEAKLTISALGKSEGQKFQVVFLTHKSFPRSFDYLCHVTIDARSLRRSGERVDNLATAAMDVGGQMSLALTSHLEQLLTSALDDRVTLVCAAPRPNPQWSVNDAPLDYDEQSYLTFGLCLNTSAAFSVLNKGPPADHPEALAFREMWGDKSEMRRFKD</sequence>
<evidence type="ECO:0000313" key="12">
    <source>
        <dbReference type="Proteomes" id="UP000694888"/>
    </source>
</evidence>
<evidence type="ECO:0000256" key="8">
    <source>
        <dbReference type="SAM" id="MobiDB-lite"/>
    </source>
</evidence>
<keyword evidence="4 7" id="KW-0694">RNA-binding</keyword>
<evidence type="ECO:0000256" key="5">
    <source>
        <dbReference type="ARBA" id="ARBA00023242"/>
    </source>
</evidence>
<evidence type="ECO:0000259" key="11">
    <source>
        <dbReference type="Pfam" id="PF17404"/>
    </source>
</evidence>
<dbReference type="Proteomes" id="UP000694888">
    <property type="component" value="Unplaced"/>
</dbReference>
<name>A0ABM1A0I8_APLCA</name>
<feature type="domain" description="Nrap protein" evidence="9">
    <location>
        <begin position="164"/>
        <end position="307"/>
    </location>
</feature>
<feature type="compositionally biased region" description="Polar residues" evidence="8">
    <location>
        <begin position="20"/>
        <end position="31"/>
    </location>
</feature>
<feature type="domain" description="Nrap protein" evidence="11">
    <location>
        <begin position="457"/>
        <end position="585"/>
    </location>
</feature>
<gene>
    <name evidence="13" type="primary">LOC106011845</name>
</gene>
<evidence type="ECO:0000256" key="4">
    <source>
        <dbReference type="ARBA" id="ARBA00022884"/>
    </source>
</evidence>
<evidence type="ECO:0000256" key="3">
    <source>
        <dbReference type="ARBA" id="ARBA00016437"/>
    </source>
</evidence>
<dbReference type="Pfam" id="PF17404">
    <property type="entry name" value="Nrap_D3"/>
    <property type="match status" value="1"/>
</dbReference>
<evidence type="ECO:0000313" key="13">
    <source>
        <dbReference type="RefSeq" id="XP_012938355.1"/>
    </source>
</evidence>
<evidence type="ECO:0000256" key="1">
    <source>
        <dbReference type="ARBA" id="ARBA00004604"/>
    </source>
</evidence>
<dbReference type="Pfam" id="PF17403">
    <property type="entry name" value="Nrap_D2"/>
    <property type="match status" value="1"/>
</dbReference>
<comment type="similarity">
    <text evidence="2 7">Belongs to the NRAP family.</text>
</comment>